<evidence type="ECO:0000256" key="4">
    <source>
        <dbReference type="ARBA" id="ARBA00023136"/>
    </source>
</evidence>
<comment type="subcellular location">
    <subcellularLocation>
        <location evidence="1">Membrane</location>
        <topology evidence="1">Multi-pass membrane protein</topology>
    </subcellularLocation>
</comment>
<sequence length="474" mass="53927">MSSTYFYKNQVSLIMLIVSLSVFLGALAALDQKSVLFSILGILYFLILMILPLRFIFILLIITIFIDKSPVSFAGSFVRIYQLIFIPFFIKLLINQLKEQNFVNIPLKHSLFFWYMTFFLALPHVLSVKDFYIIIIGQAFLYLLYYAVYSYYIGVDDKNIQLNLIKYYILGGLLIVFLGLVEFPLLSVGLIEGYDRGIGIKSPSSLMREPDWYGVVCMYFALILSTLSLFRMKLFQNRITLLLLFACIVGLILSMARAAWLGFGLGISILFVALSIKHKIKLFKKFSVLIFISLVLFTLFALFQPSKAEVVLSRINPYTTMHTDNGAANSRVASMLIMIDFIKLHPWVGNGAGGMAKVATMDHVIKKYIDGEINAGRGNANLILTSLFDSGIIGTFFLVTFITIYIKIMIKRYRETRDPIILSFLISFIGILIDFMLNNGIRFGFFWVHIALSLAYANKNVYYPLNNKGKFSIT</sequence>
<dbReference type="GO" id="GO:0016874">
    <property type="term" value="F:ligase activity"/>
    <property type="evidence" value="ECO:0007669"/>
    <property type="project" value="UniProtKB-KW"/>
</dbReference>
<dbReference type="AlphaFoldDB" id="A0A0K6GLV2"/>
<feature type="domain" description="O-antigen ligase-related" evidence="6">
    <location>
        <begin position="243"/>
        <end position="398"/>
    </location>
</feature>
<keyword evidence="3 5" id="KW-1133">Transmembrane helix</keyword>
<proteinExistence type="predicted"/>
<dbReference type="PANTHER" id="PTHR37422:SF13">
    <property type="entry name" value="LIPOPOLYSACCHARIDE BIOSYNTHESIS PROTEIN PA4999-RELATED"/>
    <property type="match status" value="1"/>
</dbReference>
<evidence type="ECO:0000256" key="2">
    <source>
        <dbReference type="ARBA" id="ARBA00022692"/>
    </source>
</evidence>
<keyword evidence="2 5" id="KW-0812">Transmembrane</keyword>
<feature type="transmembrane region" description="Helical" evidence="5">
    <location>
        <begin position="211"/>
        <end position="230"/>
    </location>
</feature>
<feature type="transmembrane region" description="Helical" evidence="5">
    <location>
        <begin position="288"/>
        <end position="306"/>
    </location>
</feature>
<feature type="transmembrane region" description="Helical" evidence="5">
    <location>
        <begin position="167"/>
        <end position="191"/>
    </location>
</feature>
<feature type="transmembrane region" description="Helical" evidence="5">
    <location>
        <begin position="106"/>
        <end position="125"/>
    </location>
</feature>
<gene>
    <name evidence="7" type="ORF">Ga0061060_10511</name>
</gene>
<keyword evidence="7" id="KW-0436">Ligase</keyword>
<evidence type="ECO:0000256" key="5">
    <source>
        <dbReference type="SAM" id="Phobius"/>
    </source>
</evidence>
<feature type="transmembrane region" description="Helical" evidence="5">
    <location>
        <begin position="42"/>
        <end position="66"/>
    </location>
</feature>
<evidence type="ECO:0000313" key="8">
    <source>
        <dbReference type="Proteomes" id="UP000182738"/>
    </source>
</evidence>
<dbReference type="GO" id="GO:0016020">
    <property type="term" value="C:membrane"/>
    <property type="evidence" value="ECO:0007669"/>
    <property type="project" value="UniProtKB-SubCell"/>
</dbReference>
<organism evidence="7 8">
    <name type="scientific">Anoxybacillus suryakundensis</name>
    <dbReference type="NCBI Taxonomy" id="1325335"/>
    <lineage>
        <taxon>Bacteria</taxon>
        <taxon>Bacillati</taxon>
        <taxon>Bacillota</taxon>
        <taxon>Bacilli</taxon>
        <taxon>Bacillales</taxon>
        <taxon>Anoxybacillaceae</taxon>
        <taxon>Anoxybacillus</taxon>
    </lineage>
</organism>
<evidence type="ECO:0000259" key="6">
    <source>
        <dbReference type="Pfam" id="PF04932"/>
    </source>
</evidence>
<evidence type="ECO:0000313" key="7">
    <source>
        <dbReference type="EMBL" id="CUA79617.1"/>
    </source>
</evidence>
<feature type="transmembrane region" description="Helical" evidence="5">
    <location>
        <begin position="72"/>
        <end position="94"/>
    </location>
</feature>
<dbReference type="Pfam" id="PF04932">
    <property type="entry name" value="Wzy_C"/>
    <property type="match status" value="1"/>
</dbReference>
<feature type="transmembrane region" description="Helical" evidence="5">
    <location>
        <begin position="259"/>
        <end position="276"/>
    </location>
</feature>
<dbReference type="InterPro" id="IPR051533">
    <property type="entry name" value="WaaL-like"/>
</dbReference>
<keyword evidence="8" id="KW-1185">Reference proteome</keyword>
<evidence type="ECO:0000256" key="1">
    <source>
        <dbReference type="ARBA" id="ARBA00004141"/>
    </source>
</evidence>
<dbReference type="PANTHER" id="PTHR37422">
    <property type="entry name" value="TEICHURONIC ACID BIOSYNTHESIS PROTEIN TUAE"/>
    <property type="match status" value="1"/>
</dbReference>
<feature type="transmembrane region" description="Helical" evidence="5">
    <location>
        <begin position="12"/>
        <end position="30"/>
    </location>
</feature>
<dbReference type="EMBL" id="CYGZ01000005">
    <property type="protein sequence ID" value="CUA79617.1"/>
    <property type="molecule type" value="Genomic_DNA"/>
</dbReference>
<dbReference type="RefSeq" id="WP_055440749.1">
    <property type="nucleotide sequence ID" value="NZ_CYGZ01000005.1"/>
</dbReference>
<feature type="transmembrane region" description="Helical" evidence="5">
    <location>
        <begin position="237"/>
        <end position="253"/>
    </location>
</feature>
<dbReference type="InterPro" id="IPR007016">
    <property type="entry name" value="O-antigen_ligase-rel_domated"/>
</dbReference>
<feature type="transmembrane region" description="Helical" evidence="5">
    <location>
        <begin position="131"/>
        <end position="155"/>
    </location>
</feature>
<keyword evidence="4 5" id="KW-0472">Membrane</keyword>
<feature type="transmembrane region" description="Helical" evidence="5">
    <location>
        <begin position="420"/>
        <end position="437"/>
    </location>
</feature>
<feature type="transmembrane region" description="Helical" evidence="5">
    <location>
        <begin position="443"/>
        <end position="462"/>
    </location>
</feature>
<dbReference type="STRING" id="1325335.GCA_001418025_00925"/>
<reference evidence="8" key="1">
    <citation type="submission" date="2015-08" db="EMBL/GenBank/DDBJ databases">
        <authorList>
            <person name="Varghese N."/>
        </authorList>
    </citation>
    <scope>NUCLEOTIDE SEQUENCE [LARGE SCALE GENOMIC DNA]</scope>
    <source>
        <strain evidence="8">DSM 27374</strain>
    </source>
</reference>
<name>A0A0K6GLV2_9BACL</name>
<accession>A0A0K6GLV2</accession>
<dbReference type="Proteomes" id="UP000182738">
    <property type="component" value="Unassembled WGS sequence"/>
</dbReference>
<evidence type="ECO:0000256" key="3">
    <source>
        <dbReference type="ARBA" id="ARBA00022989"/>
    </source>
</evidence>
<feature type="transmembrane region" description="Helical" evidence="5">
    <location>
        <begin position="387"/>
        <end position="408"/>
    </location>
</feature>
<protein>
    <submittedName>
        <fullName evidence="7">O-antigen ligase like membrane protein</fullName>
    </submittedName>
</protein>